<sequence>MYTFGKTSKEKISTCHIDLQKIFKLAISRSVVDFGISEGHRPIEIQKQYYAIGRTVDLHRKPITNIDGVSKLGKHNKIPSEATDFYAYHSDTSTRKKIAYDTNHLSYIYGVLDCCAKELYEKGEITHLLRWGANWDKDGVLYYDQSFDDAPHVELYKP</sequence>
<dbReference type="EMBL" id="MT732474">
    <property type="protein sequence ID" value="QQV91523.1"/>
    <property type="molecule type" value="Genomic_DNA"/>
</dbReference>
<dbReference type="InterPro" id="IPR009045">
    <property type="entry name" value="Zn_M74/Hedgehog-like"/>
</dbReference>
<evidence type="ECO:0000313" key="2">
    <source>
        <dbReference type="Proteomes" id="UP000693868"/>
    </source>
</evidence>
<name>A0A8E5EA49_9CAUD</name>
<accession>A0A8E5EA49</accession>
<protein>
    <submittedName>
        <fullName evidence="1">L-Ala-D-Glu peptidase-like protein</fullName>
    </submittedName>
</protein>
<organism evidence="1 2">
    <name type="scientific">Tenacibaculum phage Gundel_1</name>
    <dbReference type="NCBI Taxonomy" id="2745672"/>
    <lineage>
        <taxon>Viruses</taxon>
        <taxon>Duplodnaviria</taxon>
        <taxon>Heunggongvirae</taxon>
        <taxon>Uroviricota</taxon>
        <taxon>Caudoviricetes</taxon>
        <taxon>Pachyviridae</taxon>
        <taxon>Gundelvirus</taxon>
        <taxon>Gundelvirus Gundel</taxon>
    </lineage>
</organism>
<keyword evidence="2" id="KW-1185">Reference proteome</keyword>
<dbReference type="Gene3D" id="3.30.1380.10">
    <property type="match status" value="1"/>
</dbReference>
<evidence type="ECO:0000313" key="1">
    <source>
        <dbReference type="EMBL" id="QQV91523.1"/>
    </source>
</evidence>
<proteinExistence type="predicted"/>
<gene>
    <name evidence="1" type="ORF">Gundel1_86</name>
</gene>
<reference evidence="1" key="1">
    <citation type="submission" date="2020-07" db="EMBL/GenBank/DDBJ databases">
        <title>Highly diverse flavobacterial phages as mortality factor during North Sea spring blooms.</title>
        <authorList>
            <person name="Bartlau N."/>
            <person name="Wichels A."/>
            <person name="Krohne G."/>
            <person name="Adriaenssens E.M."/>
            <person name="Heins A."/>
            <person name="Fuchs B.M."/>
            <person name="Amann R."/>
            <person name="Moraru C."/>
        </authorList>
    </citation>
    <scope>NUCLEOTIDE SEQUENCE</scope>
</reference>
<dbReference type="Proteomes" id="UP000693868">
    <property type="component" value="Segment"/>
</dbReference>